<keyword evidence="3" id="KW-1185">Reference proteome</keyword>
<feature type="region of interest" description="Disordered" evidence="1">
    <location>
        <begin position="26"/>
        <end position="51"/>
    </location>
</feature>
<feature type="non-terminal residue" evidence="2">
    <location>
        <position position="51"/>
    </location>
</feature>
<protein>
    <submittedName>
        <fullName evidence="2">Uncharacterized protein</fullName>
    </submittedName>
</protein>
<reference evidence="2 3" key="1">
    <citation type="submission" date="2021-06" db="EMBL/GenBank/DDBJ databases">
        <title>A haploid diamondback moth (Plutella xylostella L.) genome assembly resolves 31 chromosomes and identifies a diamide resistance mutation.</title>
        <authorList>
            <person name="Ward C.M."/>
            <person name="Perry K.D."/>
            <person name="Baker G."/>
            <person name="Powis K."/>
            <person name="Heckel D.G."/>
            <person name="Baxter S.W."/>
        </authorList>
    </citation>
    <scope>NUCLEOTIDE SEQUENCE [LARGE SCALE GENOMIC DNA]</scope>
    <source>
        <strain evidence="2 3">LV</strain>
        <tissue evidence="2">Single pupa</tissue>
    </source>
</reference>
<evidence type="ECO:0000313" key="3">
    <source>
        <dbReference type="Proteomes" id="UP000823941"/>
    </source>
</evidence>
<dbReference type="EMBL" id="JAHIBW010000007">
    <property type="protein sequence ID" value="KAG7309103.1"/>
    <property type="molecule type" value="Genomic_DNA"/>
</dbReference>
<comment type="caution">
    <text evidence="2">The sequence shown here is derived from an EMBL/GenBank/DDBJ whole genome shotgun (WGS) entry which is preliminary data.</text>
</comment>
<organism evidence="2 3">
    <name type="scientific">Plutella xylostella</name>
    <name type="common">Diamondback moth</name>
    <name type="synonym">Plutella maculipennis</name>
    <dbReference type="NCBI Taxonomy" id="51655"/>
    <lineage>
        <taxon>Eukaryota</taxon>
        <taxon>Metazoa</taxon>
        <taxon>Ecdysozoa</taxon>
        <taxon>Arthropoda</taxon>
        <taxon>Hexapoda</taxon>
        <taxon>Insecta</taxon>
        <taxon>Pterygota</taxon>
        <taxon>Neoptera</taxon>
        <taxon>Endopterygota</taxon>
        <taxon>Lepidoptera</taxon>
        <taxon>Glossata</taxon>
        <taxon>Ditrysia</taxon>
        <taxon>Yponomeutoidea</taxon>
        <taxon>Plutellidae</taxon>
        <taxon>Plutella</taxon>
    </lineage>
</organism>
<feature type="non-terminal residue" evidence="2">
    <location>
        <position position="1"/>
    </location>
</feature>
<sequence length="51" mass="5574">YVSVLNVGCYIRLPVSYLSVPSQHLQQEVTESTKSVDVPVGDPRGDNKGNK</sequence>
<gene>
    <name evidence="2" type="ORF">JYU34_005022</name>
</gene>
<proteinExistence type="predicted"/>
<name>A0ABQ7QVQ4_PLUXY</name>
<feature type="compositionally biased region" description="Polar residues" evidence="1">
    <location>
        <begin position="26"/>
        <end position="35"/>
    </location>
</feature>
<evidence type="ECO:0000313" key="2">
    <source>
        <dbReference type="EMBL" id="KAG7309103.1"/>
    </source>
</evidence>
<accession>A0ABQ7QVQ4</accession>
<evidence type="ECO:0000256" key="1">
    <source>
        <dbReference type="SAM" id="MobiDB-lite"/>
    </source>
</evidence>
<dbReference type="Proteomes" id="UP000823941">
    <property type="component" value="Chromosome 7"/>
</dbReference>